<organism evidence="2">
    <name type="scientific">Schaalia odontolytica</name>
    <dbReference type="NCBI Taxonomy" id="1660"/>
    <lineage>
        <taxon>Bacteria</taxon>
        <taxon>Bacillati</taxon>
        <taxon>Actinomycetota</taxon>
        <taxon>Actinomycetes</taxon>
        <taxon>Actinomycetales</taxon>
        <taxon>Actinomycetaceae</taxon>
        <taxon>Schaalia</taxon>
    </lineage>
</organism>
<feature type="transmembrane region" description="Helical" evidence="1">
    <location>
        <begin position="308"/>
        <end position="325"/>
    </location>
</feature>
<sequence length="666" mass="72303">MAWLSVIVPALVLAAILYVPGIAVNALFLRKRLYTVGFAPVTGAAILGFASLASGVIPGHWSLKFVLCCEVGVFVVVAGIMWLCGSRPRHWLENYKRLFSGWAGSRAIALLGALIVNAVIAIGVFVRSVPSPQAFFSTYDTPFHMSVIRWLIESGDGSSLHSAAVDGTVGSHFYPALWHGWVSMVISGLGTPMTVAINASCLVVLLTIWPLSSAVLTDVLFGKKVRLSPVFAVLVSSLFAAYPWGLLAFGVLYSNFFSYALAPAYLAAFVLLLRGVLVKQFKGAELCGLILIAIGGFAAIALAQPNSVFTLAVILFPYVVALAFNQVRRSSGSTIKAALVAIVLVALAACLWYALYRAPFMQRTVTWRWDSFQSPKRAIAAVLLLSTNAGSVRLAAQWLLAIGVAIGGLLAILKYRRAWLVISYAFIAALYVLCAGFEGKFRNIATGFWYHDSYRPAGAMSILAVPLMALALAWLIESLVKTSHPKGAALRFISSALVYALIAAVTLTGGNIKWRITTMQDNAEDRASHYTYSDEIAFMDEARQITGTRDKVANDPFDGSMFGYATSGLPVVFTSMPGNWIGQMKPGTTVIIDDLYKVSEDPQEVCPVIQQENIRYAIVLERHRQIFDEHSPWTGIRNITPETPGFERVLQRGPYSLYKVTACGLG</sequence>
<feature type="transmembrane region" description="Helical" evidence="1">
    <location>
        <begin position="181"/>
        <end position="209"/>
    </location>
</feature>
<proteinExistence type="predicted"/>
<feature type="transmembrane region" description="Helical" evidence="1">
    <location>
        <begin position="36"/>
        <end position="57"/>
    </location>
</feature>
<dbReference type="Pfam" id="PF20176">
    <property type="entry name" value="DUF6541"/>
    <property type="match status" value="1"/>
</dbReference>
<feature type="transmembrane region" description="Helical" evidence="1">
    <location>
        <begin position="106"/>
        <end position="126"/>
    </location>
</feature>
<gene>
    <name evidence="2" type="ORF">AOLFYP35_01117</name>
</gene>
<feature type="transmembrane region" description="Helical" evidence="1">
    <location>
        <begin position="284"/>
        <end position="302"/>
    </location>
</feature>
<feature type="transmembrane region" description="Helical" evidence="1">
    <location>
        <begin position="63"/>
        <end position="85"/>
    </location>
</feature>
<dbReference type="InterPro" id="IPR046671">
    <property type="entry name" value="DUF6541"/>
</dbReference>
<keyword evidence="1" id="KW-1133">Transmembrane helix</keyword>
<dbReference type="EMBL" id="CACRSM010000002">
    <property type="protein sequence ID" value="VYS99017.1"/>
    <property type="molecule type" value="Genomic_DNA"/>
</dbReference>
<name>A0A6N2SZN6_9ACTO</name>
<evidence type="ECO:0000313" key="2">
    <source>
        <dbReference type="EMBL" id="VYS99017.1"/>
    </source>
</evidence>
<dbReference type="AlphaFoldDB" id="A0A6N2SZN6"/>
<feature type="transmembrane region" description="Helical" evidence="1">
    <location>
        <begin position="418"/>
        <end position="437"/>
    </location>
</feature>
<feature type="transmembrane region" description="Helical" evidence="1">
    <location>
        <begin position="256"/>
        <end position="277"/>
    </location>
</feature>
<protein>
    <submittedName>
        <fullName evidence="2">Uncharacterized protein</fullName>
    </submittedName>
</protein>
<keyword evidence="1" id="KW-0472">Membrane</keyword>
<feature type="transmembrane region" description="Helical" evidence="1">
    <location>
        <begin position="395"/>
        <end position="413"/>
    </location>
</feature>
<feature type="transmembrane region" description="Helical" evidence="1">
    <location>
        <begin position="230"/>
        <end position="250"/>
    </location>
</feature>
<accession>A0A6N2SZN6</accession>
<feature type="transmembrane region" description="Helical" evidence="1">
    <location>
        <begin position="457"/>
        <end position="476"/>
    </location>
</feature>
<keyword evidence="1" id="KW-0812">Transmembrane</keyword>
<reference evidence="2" key="1">
    <citation type="submission" date="2019-11" db="EMBL/GenBank/DDBJ databases">
        <authorList>
            <person name="Feng L."/>
        </authorList>
    </citation>
    <scope>NUCLEOTIDE SEQUENCE</scope>
    <source>
        <strain evidence="2">AodontolyticusLFYP35</strain>
    </source>
</reference>
<feature type="transmembrane region" description="Helical" evidence="1">
    <location>
        <begin position="488"/>
        <end position="510"/>
    </location>
</feature>
<feature type="transmembrane region" description="Helical" evidence="1">
    <location>
        <begin position="337"/>
        <end position="355"/>
    </location>
</feature>
<feature type="transmembrane region" description="Helical" evidence="1">
    <location>
        <begin position="6"/>
        <end position="29"/>
    </location>
</feature>
<evidence type="ECO:0000256" key="1">
    <source>
        <dbReference type="SAM" id="Phobius"/>
    </source>
</evidence>